<name>A0ABT3GG12_9BACT</name>
<organism evidence="2 3">
    <name type="scientific">Luteolibacter arcticus</name>
    <dbReference type="NCBI Taxonomy" id="1581411"/>
    <lineage>
        <taxon>Bacteria</taxon>
        <taxon>Pseudomonadati</taxon>
        <taxon>Verrucomicrobiota</taxon>
        <taxon>Verrucomicrobiia</taxon>
        <taxon>Verrucomicrobiales</taxon>
        <taxon>Verrucomicrobiaceae</taxon>
        <taxon>Luteolibacter</taxon>
    </lineage>
</organism>
<proteinExistence type="predicted"/>
<accession>A0ABT3GG12</accession>
<evidence type="ECO:0000313" key="3">
    <source>
        <dbReference type="Proteomes" id="UP001320876"/>
    </source>
</evidence>
<feature type="region of interest" description="Disordered" evidence="1">
    <location>
        <begin position="1"/>
        <end position="20"/>
    </location>
</feature>
<reference evidence="2 3" key="1">
    <citation type="submission" date="2022-10" db="EMBL/GenBank/DDBJ databases">
        <title>Luteolibacter arcticus strain CCTCC AB 2014275, whole genome shotgun sequencing project.</title>
        <authorList>
            <person name="Zhao G."/>
            <person name="Shen L."/>
        </authorList>
    </citation>
    <scope>NUCLEOTIDE SEQUENCE [LARGE SCALE GENOMIC DNA]</scope>
    <source>
        <strain evidence="2 3">CCTCC AB 2014275</strain>
    </source>
</reference>
<keyword evidence="3" id="KW-1185">Reference proteome</keyword>
<protein>
    <submittedName>
        <fullName evidence="2">Uncharacterized protein</fullName>
    </submittedName>
</protein>
<comment type="caution">
    <text evidence="2">The sequence shown here is derived from an EMBL/GenBank/DDBJ whole genome shotgun (WGS) entry which is preliminary data.</text>
</comment>
<dbReference type="EMBL" id="JAPDDT010000002">
    <property type="protein sequence ID" value="MCW1922401.1"/>
    <property type="molecule type" value="Genomic_DNA"/>
</dbReference>
<sequence length="238" mass="24930">MNIRVIDPGNTSRPPLPKRQDVFDDLDGGEPKAARDDRFDLLVDLKSISLAYLRRDTGHAELARRADAVEKDIAALRKLAASTGIPLAPAPRMDLAQGFAALAAQAEVSGFDPFASGGDLLTGALVLNSLSLAVIQAFLCEGDASAWRPALLPMLADDARFEGWLDGALAASGTEVAERAAELRALTSGPAACPTACGQRLWSFDLLRMAISRLLCGGLRGHRGGFFPDGMSGSGSAG</sequence>
<dbReference type="Proteomes" id="UP001320876">
    <property type="component" value="Unassembled WGS sequence"/>
</dbReference>
<gene>
    <name evidence="2" type="ORF">OKA05_07535</name>
</gene>
<evidence type="ECO:0000313" key="2">
    <source>
        <dbReference type="EMBL" id="MCW1922401.1"/>
    </source>
</evidence>
<dbReference type="RefSeq" id="WP_264486510.1">
    <property type="nucleotide sequence ID" value="NZ_JAPDDT010000002.1"/>
</dbReference>
<evidence type="ECO:0000256" key="1">
    <source>
        <dbReference type="SAM" id="MobiDB-lite"/>
    </source>
</evidence>